<accession>A0A2I0VRV0</accession>
<feature type="region of interest" description="Disordered" evidence="1">
    <location>
        <begin position="152"/>
        <end position="171"/>
    </location>
</feature>
<reference evidence="2 3" key="1">
    <citation type="journal article" date="2016" name="Sci. Rep.">
        <title>The Dendrobium catenatum Lindl. genome sequence provides insights into polysaccharide synthase, floral development and adaptive evolution.</title>
        <authorList>
            <person name="Zhang G.Q."/>
            <person name="Xu Q."/>
            <person name="Bian C."/>
            <person name="Tsai W.C."/>
            <person name="Yeh C.M."/>
            <person name="Liu K.W."/>
            <person name="Yoshida K."/>
            <person name="Zhang L.S."/>
            <person name="Chang S.B."/>
            <person name="Chen F."/>
            <person name="Shi Y."/>
            <person name="Su Y.Y."/>
            <person name="Zhang Y.Q."/>
            <person name="Chen L.J."/>
            <person name="Yin Y."/>
            <person name="Lin M."/>
            <person name="Huang H."/>
            <person name="Deng H."/>
            <person name="Wang Z.W."/>
            <person name="Zhu S.L."/>
            <person name="Zhao X."/>
            <person name="Deng C."/>
            <person name="Niu S.C."/>
            <person name="Huang J."/>
            <person name="Wang M."/>
            <person name="Liu G.H."/>
            <person name="Yang H.J."/>
            <person name="Xiao X.J."/>
            <person name="Hsiao Y.Y."/>
            <person name="Wu W.L."/>
            <person name="Chen Y.Y."/>
            <person name="Mitsuda N."/>
            <person name="Ohme-Takagi M."/>
            <person name="Luo Y.B."/>
            <person name="Van de Peer Y."/>
            <person name="Liu Z.J."/>
        </authorList>
    </citation>
    <scope>NUCLEOTIDE SEQUENCE [LARGE SCALE GENOMIC DNA]</scope>
    <source>
        <tissue evidence="2">The whole plant</tissue>
    </source>
</reference>
<sequence>MQFQLFLPENTISVHIVKGVAKKSTTEVVDNQASKRAGIFSRLYMTPVAAPVIQKKVFDPKQQSVGVNTIGHNIIQDEVAEEYNDEVPDASVKLSRKARRKANARLRANGWVPKILQESSPQLEAKVAINNGFEPLKWVKRNDYKGHLKESFWETSRQHSQPPKKEESASS</sequence>
<protein>
    <submittedName>
        <fullName evidence="2">Uncharacterized protein</fullName>
    </submittedName>
</protein>
<gene>
    <name evidence="2" type="ORF">MA16_Dca009512</name>
</gene>
<keyword evidence="3" id="KW-1185">Reference proteome</keyword>
<dbReference type="EMBL" id="KZ503291">
    <property type="protein sequence ID" value="PKU66138.1"/>
    <property type="molecule type" value="Genomic_DNA"/>
</dbReference>
<evidence type="ECO:0000256" key="1">
    <source>
        <dbReference type="SAM" id="MobiDB-lite"/>
    </source>
</evidence>
<proteinExistence type="predicted"/>
<dbReference type="Proteomes" id="UP000233837">
    <property type="component" value="Unassembled WGS sequence"/>
</dbReference>
<organism evidence="2 3">
    <name type="scientific">Dendrobium catenatum</name>
    <dbReference type="NCBI Taxonomy" id="906689"/>
    <lineage>
        <taxon>Eukaryota</taxon>
        <taxon>Viridiplantae</taxon>
        <taxon>Streptophyta</taxon>
        <taxon>Embryophyta</taxon>
        <taxon>Tracheophyta</taxon>
        <taxon>Spermatophyta</taxon>
        <taxon>Magnoliopsida</taxon>
        <taxon>Liliopsida</taxon>
        <taxon>Asparagales</taxon>
        <taxon>Orchidaceae</taxon>
        <taxon>Epidendroideae</taxon>
        <taxon>Malaxideae</taxon>
        <taxon>Dendrobiinae</taxon>
        <taxon>Dendrobium</taxon>
    </lineage>
</organism>
<dbReference type="AlphaFoldDB" id="A0A2I0VRV0"/>
<evidence type="ECO:0000313" key="3">
    <source>
        <dbReference type="Proteomes" id="UP000233837"/>
    </source>
</evidence>
<name>A0A2I0VRV0_9ASPA</name>
<reference evidence="2 3" key="2">
    <citation type="journal article" date="2017" name="Nature">
        <title>The Apostasia genome and the evolution of orchids.</title>
        <authorList>
            <person name="Zhang G.Q."/>
            <person name="Liu K.W."/>
            <person name="Li Z."/>
            <person name="Lohaus R."/>
            <person name="Hsiao Y.Y."/>
            <person name="Niu S.C."/>
            <person name="Wang J.Y."/>
            <person name="Lin Y.C."/>
            <person name="Xu Q."/>
            <person name="Chen L.J."/>
            <person name="Yoshida K."/>
            <person name="Fujiwara S."/>
            <person name="Wang Z.W."/>
            <person name="Zhang Y.Q."/>
            <person name="Mitsuda N."/>
            <person name="Wang M."/>
            <person name="Liu G.H."/>
            <person name="Pecoraro L."/>
            <person name="Huang H.X."/>
            <person name="Xiao X.J."/>
            <person name="Lin M."/>
            <person name="Wu X.Y."/>
            <person name="Wu W.L."/>
            <person name="Chen Y.Y."/>
            <person name="Chang S.B."/>
            <person name="Sakamoto S."/>
            <person name="Ohme-Takagi M."/>
            <person name="Yagi M."/>
            <person name="Zeng S.J."/>
            <person name="Shen C.Y."/>
            <person name="Yeh C.M."/>
            <person name="Luo Y.B."/>
            <person name="Tsai W.C."/>
            <person name="Van de Peer Y."/>
            <person name="Liu Z.J."/>
        </authorList>
    </citation>
    <scope>NUCLEOTIDE SEQUENCE [LARGE SCALE GENOMIC DNA]</scope>
    <source>
        <tissue evidence="2">The whole plant</tissue>
    </source>
</reference>
<evidence type="ECO:0000313" key="2">
    <source>
        <dbReference type="EMBL" id="PKU66138.1"/>
    </source>
</evidence>